<organism evidence="7 8">
    <name type="scientific">Ectothiorhodospira marina</name>
    <dbReference type="NCBI Taxonomy" id="1396821"/>
    <lineage>
        <taxon>Bacteria</taxon>
        <taxon>Pseudomonadati</taxon>
        <taxon>Pseudomonadota</taxon>
        <taxon>Gammaproteobacteria</taxon>
        <taxon>Chromatiales</taxon>
        <taxon>Ectothiorhodospiraceae</taxon>
        <taxon>Ectothiorhodospira</taxon>
    </lineage>
</organism>
<gene>
    <name evidence="7" type="ORF">SAMN05444515_10247</name>
</gene>
<keyword evidence="2 5" id="KW-0812">Transmembrane</keyword>
<feature type="transmembrane region" description="Helical" evidence="5">
    <location>
        <begin position="68"/>
        <end position="88"/>
    </location>
</feature>
<evidence type="ECO:0000256" key="5">
    <source>
        <dbReference type="SAM" id="Phobius"/>
    </source>
</evidence>
<reference evidence="8" key="1">
    <citation type="submission" date="2016-10" db="EMBL/GenBank/DDBJ databases">
        <authorList>
            <person name="Varghese N."/>
            <person name="Submissions S."/>
        </authorList>
    </citation>
    <scope>NUCLEOTIDE SEQUENCE [LARGE SCALE GENOMIC DNA]</scope>
    <source>
        <strain evidence="8">DSM 241</strain>
    </source>
</reference>
<dbReference type="RefSeq" id="WP_090250671.1">
    <property type="nucleotide sequence ID" value="NZ_FOAA01000002.1"/>
</dbReference>
<accession>A0A1H7H259</accession>
<feature type="transmembrane region" description="Helical" evidence="5">
    <location>
        <begin position="216"/>
        <end position="234"/>
    </location>
</feature>
<dbReference type="GO" id="GO:0016874">
    <property type="term" value="F:ligase activity"/>
    <property type="evidence" value="ECO:0007669"/>
    <property type="project" value="UniProtKB-KW"/>
</dbReference>
<evidence type="ECO:0000256" key="4">
    <source>
        <dbReference type="ARBA" id="ARBA00023136"/>
    </source>
</evidence>
<dbReference type="STRING" id="1396821.SAMN05444515_10247"/>
<feature type="transmembrane region" description="Helical" evidence="5">
    <location>
        <begin position="382"/>
        <end position="402"/>
    </location>
</feature>
<evidence type="ECO:0000313" key="8">
    <source>
        <dbReference type="Proteomes" id="UP000199256"/>
    </source>
</evidence>
<evidence type="ECO:0000256" key="3">
    <source>
        <dbReference type="ARBA" id="ARBA00022989"/>
    </source>
</evidence>
<feature type="transmembrane region" description="Helical" evidence="5">
    <location>
        <begin position="408"/>
        <end position="427"/>
    </location>
</feature>
<feature type="transmembrane region" description="Helical" evidence="5">
    <location>
        <begin position="191"/>
        <end position="210"/>
    </location>
</feature>
<evidence type="ECO:0000256" key="1">
    <source>
        <dbReference type="ARBA" id="ARBA00004141"/>
    </source>
</evidence>
<keyword evidence="4 5" id="KW-0472">Membrane</keyword>
<comment type="subcellular location">
    <subcellularLocation>
        <location evidence="1">Membrane</location>
        <topology evidence="1">Multi-pass membrane protein</topology>
    </subcellularLocation>
</comment>
<dbReference type="PANTHER" id="PTHR37422:SF13">
    <property type="entry name" value="LIPOPOLYSACCHARIDE BIOSYNTHESIS PROTEIN PA4999-RELATED"/>
    <property type="match status" value="1"/>
</dbReference>
<evidence type="ECO:0000256" key="2">
    <source>
        <dbReference type="ARBA" id="ARBA00022692"/>
    </source>
</evidence>
<proteinExistence type="predicted"/>
<dbReference type="InterPro" id="IPR007016">
    <property type="entry name" value="O-antigen_ligase-rel_domated"/>
</dbReference>
<feature type="transmembrane region" description="Helical" evidence="5">
    <location>
        <begin position="100"/>
        <end position="120"/>
    </location>
</feature>
<dbReference type="PANTHER" id="PTHR37422">
    <property type="entry name" value="TEICHURONIC ACID BIOSYNTHESIS PROTEIN TUAE"/>
    <property type="match status" value="1"/>
</dbReference>
<feature type="transmembrane region" description="Helical" evidence="5">
    <location>
        <begin position="129"/>
        <end position="146"/>
    </location>
</feature>
<dbReference type="GO" id="GO:0016020">
    <property type="term" value="C:membrane"/>
    <property type="evidence" value="ECO:0007669"/>
    <property type="project" value="UniProtKB-SubCell"/>
</dbReference>
<sequence length="442" mass="48951">MKSPDHADTGGHCQHSAFCTFTAFSGWYVFVFFSPYSVSGSYLGLALVLAASACAAKHLWPDLRKEPIFWVSLLLGGYILLRSIMAISQFPELDEMRNPHWRHFVIISLPIPLVMGWWLFRYPHHIKPLLIVSVIGFLVGVIYEAPTVTLREIDLSSRFAWGYHPNFLGLTAGAGMLACFSYLLMGSKKNVIEILSLTTLIILFGLMVVTSQSRSIWLALPIALAVLIYSALINRQQSRKVIFSATSGLLLLPILAMIVDHMSGDQSIIISRILSEDHTLSLLFSGELEAAASQGQSIGARIQMWMIAAEAIWERPLTGWGGGSGEILLTELPYRHFHNFYIELLTSYGVLGVGGFLTLITLMLRALFAAGRTGVITPTMRLSIFCITLFAAIVLNFEIRIGQAEGRALLLLLLSFYAFVIFSNNTPQKAKVPEPPKRSTQP</sequence>
<dbReference type="OrthoDB" id="5797371at2"/>
<dbReference type="EMBL" id="FOAA01000002">
    <property type="protein sequence ID" value="SEK44503.1"/>
    <property type="molecule type" value="Genomic_DNA"/>
</dbReference>
<feature type="transmembrane region" description="Helical" evidence="5">
    <location>
        <begin position="241"/>
        <end position="259"/>
    </location>
</feature>
<dbReference type="Pfam" id="PF04932">
    <property type="entry name" value="Wzy_C"/>
    <property type="match status" value="1"/>
</dbReference>
<keyword evidence="8" id="KW-1185">Reference proteome</keyword>
<dbReference type="InterPro" id="IPR051533">
    <property type="entry name" value="WaaL-like"/>
</dbReference>
<feature type="transmembrane region" description="Helical" evidence="5">
    <location>
        <begin position="166"/>
        <end position="184"/>
    </location>
</feature>
<feature type="transmembrane region" description="Helical" evidence="5">
    <location>
        <begin position="348"/>
        <end position="370"/>
    </location>
</feature>
<feature type="domain" description="O-antigen ligase-related" evidence="6">
    <location>
        <begin position="200"/>
        <end position="356"/>
    </location>
</feature>
<protein>
    <submittedName>
        <fullName evidence="7">O-antigen ligase</fullName>
    </submittedName>
</protein>
<keyword evidence="7" id="KW-0436">Ligase</keyword>
<evidence type="ECO:0000313" key="7">
    <source>
        <dbReference type="EMBL" id="SEK44503.1"/>
    </source>
</evidence>
<evidence type="ECO:0000259" key="6">
    <source>
        <dbReference type="Pfam" id="PF04932"/>
    </source>
</evidence>
<dbReference type="AlphaFoldDB" id="A0A1H7H259"/>
<dbReference type="Proteomes" id="UP000199256">
    <property type="component" value="Unassembled WGS sequence"/>
</dbReference>
<keyword evidence="3 5" id="KW-1133">Transmembrane helix</keyword>
<name>A0A1H7H259_9GAMM</name>